<dbReference type="GeneID" id="108609908"/>
<reference evidence="4" key="3">
    <citation type="submission" date="2025-08" db="UniProtKB">
        <authorList>
            <consortium name="RefSeq"/>
        </authorList>
    </citation>
    <scope>IDENTIFICATION</scope>
    <source>
        <tissue evidence="4">Whole organism</tissue>
    </source>
</reference>
<reference evidence="3" key="2">
    <citation type="journal article" date="2016" name="G3 (Bethesda)">
        <title>Genome Evolution in Three Species of Cactophilic Drosophila.</title>
        <authorList>
            <person name="Sanchez-Flores A."/>
            <person name="Penazola F."/>
            <person name="Carpinteyro-Ponce J."/>
            <person name="Nazario-Yepiz N."/>
            <person name="Abreu-Goodger C."/>
            <person name="Machado C.A."/>
            <person name="Markow T.A."/>
        </authorList>
    </citation>
    <scope>NUCLEOTIDE SEQUENCE [LARGE SCALE GENOMIC DNA]</scope>
</reference>
<protein>
    <submittedName>
        <fullName evidence="4">Proteasome maturation protein-like</fullName>
    </submittedName>
</protein>
<accession>A0ABM1NQD9</accession>
<keyword evidence="1" id="KW-0143">Chaperone</keyword>
<dbReference type="RefSeq" id="XP_017857175.1">
    <property type="nucleotide sequence ID" value="XM_018001686.1"/>
</dbReference>
<dbReference type="InterPro" id="IPR008012">
    <property type="entry name" value="Ump1"/>
</dbReference>
<evidence type="ECO:0000256" key="1">
    <source>
        <dbReference type="ARBA" id="ARBA00023186"/>
    </source>
</evidence>
<dbReference type="Proteomes" id="UP000694904">
    <property type="component" value="Chromosome 3"/>
</dbReference>
<organism evidence="3 4">
    <name type="scientific">Drosophila arizonae</name>
    <name type="common">Fruit fly</name>
    <dbReference type="NCBI Taxonomy" id="7263"/>
    <lineage>
        <taxon>Eukaryota</taxon>
        <taxon>Metazoa</taxon>
        <taxon>Ecdysozoa</taxon>
        <taxon>Arthropoda</taxon>
        <taxon>Hexapoda</taxon>
        <taxon>Insecta</taxon>
        <taxon>Pterygota</taxon>
        <taxon>Neoptera</taxon>
        <taxon>Endopterygota</taxon>
        <taxon>Diptera</taxon>
        <taxon>Brachycera</taxon>
        <taxon>Muscomorpha</taxon>
        <taxon>Ephydroidea</taxon>
        <taxon>Drosophilidae</taxon>
        <taxon>Drosophila</taxon>
    </lineage>
</organism>
<gene>
    <name evidence="4" type="primary">LOC108609908</name>
</gene>
<dbReference type="PANTHER" id="PTHR12828:SF3">
    <property type="entry name" value="PROTEASOME MATURATION PROTEIN"/>
    <property type="match status" value="1"/>
</dbReference>
<dbReference type="PANTHER" id="PTHR12828">
    <property type="entry name" value="PROTEASOME MATURATION PROTEIN UMP1"/>
    <property type="match status" value="1"/>
</dbReference>
<comment type="similarity">
    <text evidence="2">Belongs to the POMP/UMP1 family.</text>
</comment>
<reference evidence="3" key="1">
    <citation type="journal article" date="1997" name="Nucleic Acids Res.">
        <title>tRNAscan-SE: a program for improved detection of transfer RNA genes in genomic sequence.</title>
        <authorList>
            <person name="Lowe T.M."/>
            <person name="Eddy S.R."/>
        </authorList>
    </citation>
    <scope>NUCLEOTIDE SEQUENCE [LARGE SCALE GENOMIC DNA]</scope>
</reference>
<evidence type="ECO:0000256" key="2">
    <source>
        <dbReference type="ARBA" id="ARBA00043974"/>
    </source>
</evidence>
<name>A0ABM1NQD9_DROAR</name>
<sequence length="124" mass="14161">MEVNQVSASKDGLPSSEPDCLTALALPQILPDPVIYYDEYKYMQDMQMLRNQMGLALPLVMCMERFAVSQTGRLPFLRSSNLMDDVLTGRCSEISFADYLKRPDYEQPLRSPHIVMEELLGIRL</sequence>
<dbReference type="Pfam" id="PF05348">
    <property type="entry name" value="UMP1"/>
    <property type="match status" value="1"/>
</dbReference>
<evidence type="ECO:0000313" key="3">
    <source>
        <dbReference type="Proteomes" id="UP000694904"/>
    </source>
</evidence>
<keyword evidence="3" id="KW-1185">Reference proteome</keyword>
<proteinExistence type="inferred from homology"/>
<evidence type="ECO:0000313" key="4">
    <source>
        <dbReference type="RefSeq" id="XP_017857175.1"/>
    </source>
</evidence>